<sequence>MLFNSYYDSPYSSLNLLNGYQYESSDLPIFEFYGFLYDSFDLFLKDYDILNEIQIGNVRKIDVSENKDINRNFNYQEQEYNGSEYKEKENKLELNNRGIEFEI</sequence>
<gene>
    <name evidence="1" type="ORF">RhiirA1_463177</name>
</gene>
<name>A0A2I1F015_9GLOM</name>
<proteinExistence type="predicted"/>
<dbReference type="Proteomes" id="UP000232688">
    <property type="component" value="Unassembled WGS sequence"/>
</dbReference>
<evidence type="ECO:0000313" key="1">
    <source>
        <dbReference type="EMBL" id="PKC63881.1"/>
    </source>
</evidence>
<evidence type="ECO:0000313" key="2">
    <source>
        <dbReference type="Proteomes" id="UP000232688"/>
    </source>
</evidence>
<dbReference type="VEuPathDB" id="FungiDB:RhiirA1_463177"/>
<reference evidence="1 2" key="1">
    <citation type="submission" date="2017-10" db="EMBL/GenBank/DDBJ databases">
        <title>Extensive intraspecific genome diversity in a model arbuscular mycorrhizal fungus.</title>
        <authorList>
            <person name="Chen E.C.H."/>
            <person name="Morin E."/>
            <person name="Baudet D."/>
            <person name="Noel J."/>
            <person name="Ndikumana S."/>
            <person name="Charron P."/>
            <person name="St-Onge C."/>
            <person name="Giorgi J."/>
            <person name="Grigoriev I.V."/>
            <person name="Roux C."/>
            <person name="Martin F.M."/>
            <person name="Corradi N."/>
        </authorList>
    </citation>
    <scope>NUCLEOTIDE SEQUENCE [LARGE SCALE GENOMIC DNA]</scope>
    <source>
        <strain evidence="1 2">A1</strain>
    </source>
</reference>
<comment type="caution">
    <text evidence="1">The sequence shown here is derived from an EMBL/GenBank/DDBJ whole genome shotgun (WGS) entry which is preliminary data.</text>
</comment>
<protein>
    <submittedName>
        <fullName evidence="1">Uncharacterized protein</fullName>
    </submittedName>
</protein>
<dbReference type="AlphaFoldDB" id="A0A2I1F015"/>
<dbReference type="OrthoDB" id="2430696at2759"/>
<organism evidence="1 2">
    <name type="scientific">Rhizophagus irregularis</name>
    <dbReference type="NCBI Taxonomy" id="588596"/>
    <lineage>
        <taxon>Eukaryota</taxon>
        <taxon>Fungi</taxon>
        <taxon>Fungi incertae sedis</taxon>
        <taxon>Mucoromycota</taxon>
        <taxon>Glomeromycotina</taxon>
        <taxon>Glomeromycetes</taxon>
        <taxon>Glomerales</taxon>
        <taxon>Glomeraceae</taxon>
        <taxon>Rhizophagus</taxon>
    </lineage>
</organism>
<dbReference type="EMBL" id="LLXH01000691">
    <property type="protein sequence ID" value="PKC63881.1"/>
    <property type="molecule type" value="Genomic_DNA"/>
</dbReference>
<accession>A0A2I1F015</accession>
<reference evidence="1 2" key="2">
    <citation type="submission" date="2017-10" db="EMBL/GenBank/DDBJ databases">
        <title>Genome analyses suggest a sexual origin of heterokaryosis in a supposedly ancient asexual fungus.</title>
        <authorList>
            <person name="Corradi N."/>
            <person name="Sedzielewska K."/>
            <person name="Noel J."/>
            <person name="Charron P."/>
            <person name="Farinelli L."/>
            <person name="Marton T."/>
            <person name="Kruger M."/>
            <person name="Pelin A."/>
            <person name="Brachmann A."/>
            <person name="Corradi N."/>
        </authorList>
    </citation>
    <scope>NUCLEOTIDE SEQUENCE [LARGE SCALE GENOMIC DNA]</scope>
    <source>
        <strain evidence="1 2">A1</strain>
    </source>
</reference>